<dbReference type="SUPFAM" id="SSF141130">
    <property type="entry name" value="Acetamidase/Formamidase-like"/>
    <property type="match status" value="1"/>
</dbReference>
<evidence type="ECO:0000313" key="2">
    <source>
        <dbReference type="Proteomes" id="UP000623678"/>
    </source>
</evidence>
<evidence type="ECO:0000313" key="1">
    <source>
        <dbReference type="EMBL" id="MBC8585277.1"/>
    </source>
</evidence>
<dbReference type="PANTHER" id="PTHR31891">
    <property type="entry name" value="FORMAMIDASE C869.04-RELATED"/>
    <property type="match status" value="1"/>
</dbReference>
<dbReference type="PANTHER" id="PTHR31891:SF1">
    <property type="entry name" value="FORMAMIDASE C869.04-RELATED"/>
    <property type="match status" value="1"/>
</dbReference>
<protein>
    <submittedName>
        <fullName evidence="1">Acetamidase/formamidase family protein</fullName>
    </submittedName>
</protein>
<proteinExistence type="predicted"/>
<organism evidence="1 2">
    <name type="scientific">Youxingia wuxianensis</name>
    <dbReference type="NCBI Taxonomy" id="2763678"/>
    <lineage>
        <taxon>Bacteria</taxon>
        <taxon>Bacillati</taxon>
        <taxon>Bacillota</taxon>
        <taxon>Clostridia</taxon>
        <taxon>Eubacteriales</taxon>
        <taxon>Oscillospiraceae</taxon>
        <taxon>Youxingia</taxon>
    </lineage>
</organism>
<dbReference type="GO" id="GO:0016811">
    <property type="term" value="F:hydrolase activity, acting on carbon-nitrogen (but not peptide) bonds, in linear amides"/>
    <property type="evidence" value="ECO:0007669"/>
    <property type="project" value="InterPro"/>
</dbReference>
<dbReference type="Pfam" id="PF03069">
    <property type="entry name" value="FmdA_AmdA"/>
    <property type="match status" value="2"/>
</dbReference>
<dbReference type="Gene3D" id="3.10.28.20">
    <property type="entry name" value="Acetamidase/Formamidase-like domains"/>
    <property type="match status" value="1"/>
</dbReference>
<dbReference type="EMBL" id="JACRTD010000004">
    <property type="protein sequence ID" value="MBC8585277.1"/>
    <property type="molecule type" value="Genomic_DNA"/>
</dbReference>
<name>A0A926ERG7_9FIRM</name>
<dbReference type="Gene3D" id="2.60.120.580">
    <property type="entry name" value="Acetamidase/Formamidase-like domains"/>
    <property type="match status" value="1"/>
</dbReference>
<comment type="caution">
    <text evidence="1">The sequence shown here is derived from an EMBL/GenBank/DDBJ whole genome shotgun (WGS) entry which is preliminary data.</text>
</comment>
<dbReference type="AlphaFoldDB" id="A0A926ERG7"/>
<reference evidence="1" key="1">
    <citation type="submission" date="2020-08" db="EMBL/GenBank/DDBJ databases">
        <title>Genome public.</title>
        <authorList>
            <person name="Liu C."/>
            <person name="Sun Q."/>
        </authorList>
    </citation>
    <scope>NUCLEOTIDE SEQUENCE</scope>
    <source>
        <strain evidence="1">NSJ-64</strain>
    </source>
</reference>
<keyword evidence="2" id="KW-1185">Reference proteome</keyword>
<dbReference type="Proteomes" id="UP000623678">
    <property type="component" value="Unassembled WGS sequence"/>
</dbReference>
<gene>
    <name evidence="1" type="ORF">H8705_06740</name>
</gene>
<dbReference type="InterPro" id="IPR004304">
    <property type="entry name" value="FmdA_AmdA"/>
</dbReference>
<dbReference type="RefSeq" id="WP_262395061.1">
    <property type="nucleotide sequence ID" value="NZ_JACRTD010000004.1"/>
</dbReference>
<accession>A0A926ERG7</accession>
<sequence length="317" mass="35428">MKLLTRDRENVHFLIDRGNPPKISIKPGEKLAVQTIRADDMYLSRENPVFRDHDHVMEVRSNPVTGPIYVEGAKPGDRLAVKIEDIRLGDCGNEGYYTYVPGQGLFANPFYPECYPPQTEWCDVRGDTLTLRMGNRDIPVETEPFIGTISVAMKEDVTASYWSSKEMLGNVDCHHIKKGSTIVMPVNVEGALLSLGDLHAKQCAGELLGCAVECDGEVTLSVEIIPWDDPSYFDWPQVNTPRFIGSLGYKDNNIEQAIRHAVYDIIKRVENDYHVPFMDAYMVAGQCVNIEICQMLPGACAVLATLDRQVLAPFSCK</sequence>